<keyword evidence="2" id="KW-1185">Reference proteome</keyword>
<evidence type="ECO:0000313" key="2">
    <source>
        <dbReference type="Proteomes" id="UP000075809"/>
    </source>
</evidence>
<dbReference type="EMBL" id="KQ983136">
    <property type="protein sequence ID" value="KYQ47125.1"/>
    <property type="molecule type" value="Genomic_DNA"/>
</dbReference>
<accession>A0A151WH42</accession>
<dbReference type="AlphaFoldDB" id="A0A151WH42"/>
<protein>
    <submittedName>
        <fullName evidence="1">Uncharacterized protein</fullName>
    </submittedName>
</protein>
<name>A0A151WH42_9HYME</name>
<organism evidence="1 2">
    <name type="scientific">Mycetomoellerius zeteki</name>
    <dbReference type="NCBI Taxonomy" id="64791"/>
    <lineage>
        <taxon>Eukaryota</taxon>
        <taxon>Metazoa</taxon>
        <taxon>Ecdysozoa</taxon>
        <taxon>Arthropoda</taxon>
        <taxon>Hexapoda</taxon>
        <taxon>Insecta</taxon>
        <taxon>Pterygota</taxon>
        <taxon>Neoptera</taxon>
        <taxon>Endopterygota</taxon>
        <taxon>Hymenoptera</taxon>
        <taxon>Apocrita</taxon>
        <taxon>Aculeata</taxon>
        <taxon>Formicoidea</taxon>
        <taxon>Formicidae</taxon>
        <taxon>Myrmicinae</taxon>
        <taxon>Mycetomoellerius</taxon>
    </lineage>
</organism>
<proteinExistence type="predicted"/>
<reference evidence="1 2" key="1">
    <citation type="submission" date="2015-09" db="EMBL/GenBank/DDBJ databases">
        <title>Trachymyrmex zeteki WGS genome.</title>
        <authorList>
            <person name="Nygaard S."/>
            <person name="Hu H."/>
            <person name="Boomsma J."/>
            <person name="Zhang G."/>
        </authorList>
    </citation>
    <scope>NUCLEOTIDE SEQUENCE [LARGE SCALE GENOMIC DNA]</scope>
    <source>
        <strain evidence="1">Tzet28-1</strain>
        <tissue evidence="1">Whole body</tissue>
    </source>
</reference>
<gene>
    <name evidence="1" type="ORF">ALC60_13871</name>
</gene>
<sequence>MRASERVATHQRRCLDRCGITTTCDRSRGCVKRASPKFQFAGTADLCVSISFAILQHSFAAVISDEQRRNEDSSGIVIEDIDCSRLTTPWLFNSEYVVRQARHSRVLFTRVFFRHGELCAYKSRRSQQVLRSQRASFTISRNRECKLSYCRRIEEDVAVAHADPEKCRSDRGVRLKYPSVREITSSRIPSKLVEARGLMMSGRRVICEDVGVNDTF</sequence>
<dbReference type="Proteomes" id="UP000075809">
    <property type="component" value="Unassembled WGS sequence"/>
</dbReference>
<evidence type="ECO:0000313" key="1">
    <source>
        <dbReference type="EMBL" id="KYQ47125.1"/>
    </source>
</evidence>